<evidence type="ECO:0000256" key="5">
    <source>
        <dbReference type="ARBA" id="ARBA00023242"/>
    </source>
</evidence>
<dbReference type="HOGENOM" id="CLU_078299_1_0_1"/>
<evidence type="ECO:0000256" key="8">
    <source>
        <dbReference type="SAM" id="Coils"/>
    </source>
</evidence>
<evidence type="ECO:0000256" key="7">
    <source>
        <dbReference type="ARBA" id="ARBA00025735"/>
    </source>
</evidence>
<keyword evidence="8" id="KW-0175">Coiled coil</keyword>
<comment type="caution">
    <text evidence="10">The sequence shown here is derived from an EMBL/GenBank/DDBJ whole genome shotgun (WGS) entry which is preliminary data.</text>
</comment>
<protein>
    <submittedName>
        <fullName evidence="10">Putative Rho-type GTPase-activating protein 4</fullName>
    </submittedName>
</protein>
<evidence type="ECO:0000259" key="9">
    <source>
        <dbReference type="Pfam" id="PF05837"/>
    </source>
</evidence>
<dbReference type="GO" id="GO:0000776">
    <property type="term" value="C:kinetochore"/>
    <property type="evidence" value="ECO:0007669"/>
    <property type="project" value="UniProtKB-KW"/>
</dbReference>
<sequence length="242" mass="27346">MAPDDKDQYSSNTLGLTEAETALLDLAADDRREVLSVSSKEELLLQLYDQIQELELERAILEQDAEETIAQDVEEQLSVAERELLEARATFTVRRKATESILMTDPILKAVHLKAASPAERALLPLINRRDVLSLVYENLVNARTTTVEALSNAEVENLRLMEQNKGLASELLELTAQETLWRDRIDDEAVIAQMEDIEQEYKKTRARRDTIKSVISALVVGSGVDWARDDRLRSLVLDELD</sequence>
<dbReference type="GO" id="GO:0005634">
    <property type="term" value="C:nucleus"/>
    <property type="evidence" value="ECO:0007669"/>
    <property type="project" value="UniProtKB-SubCell"/>
</dbReference>
<reference evidence="10" key="1">
    <citation type="journal article" date="2014" name="PLoS Genet.">
        <title>Signature Gene Expression Reveals Novel Clues to the Molecular Mechanisms of Dimorphic Transition in Penicillium marneffei.</title>
        <authorList>
            <person name="Yang E."/>
            <person name="Wang G."/>
            <person name="Cai J."/>
            <person name="Woo P.C."/>
            <person name="Lau S.K."/>
            <person name="Yuen K.-Y."/>
            <person name="Chow W.-N."/>
            <person name="Lin X."/>
        </authorList>
    </citation>
    <scope>NUCLEOTIDE SEQUENCE [LARGE SCALE GENOMIC DNA]</scope>
    <source>
        <strain evidence="10">PM1</strain>
    </source>
</reference>
<keyword evidence="6" id="KW-0137">Centromere</keyword>
<keyword evidence="5" id="KW-0539">Nucleus</keyword>
<dbReference type="Pfam" id="PF05837">
    <property type="entry name" value="CENP-H"/>
    <property type="match status" value="1"/>
</dbReference>
<comment type="similarity">
    <text evidence="7">Belongs to the CENP-H/MCM16 family.</text>
</comment>
<feature type="coiled-coil region" evidence="8">
    <location>
        <begin position="37"/>
        <end position="90"/>
    </location>
</feature>
<evidence type="ECO:0000256" key="4">
    <source>
        <dbReference type="ARBA" id="ARBA00022838"/>
    </source>
</evidence>
<keyword evidence="3" id="KW-0158">Chromosome</keyword>
<dbReference type="GO" id="GO:0007059">
    <property type="term" value="P:chromosome segregation"/>
    <property type="evidence" value="ECO:0007669"/>
    <property type="project" value="TreeGrafter"/>
</dbReference>
<dbReference type="eggNOG" id="ENOG502S9QV">
    <property type="taxonomic scope" value="Eukaryota"/>
</dbReference>
<evidence type="ECO:0000256" key="3">
    <source>
        <dbReference type="ARBA" id="ARBA00022454"/>
    </source>
</evidence>
<evidence type="ECO:0000256" key="6">
    <source>
        <dbReference type="ARBA" id="ARBA00023328"/>
    </source>
</evidence>
<comment type="subcellular location">
    <subcellularLocation>
        <location evidence="2">Chromosome</location>
        <location evidence="2">Centromere</location>
        <location evidence="2">Kinetochore</location>
    </subcellularLocation>
    <subcellularLocation>
        <location evidence="1">Nucleus</location>
    </subcellularLocation>
</comment>
<keyword evidence="4" id="KW-0995">Kinetochore</keyword>
<proteinExistence type="inferred from homology"/>
<dbReference type="GO" id="GO:0007052">
    <property type="term" value="P:mitotic spindle organization"/>
    <property type="evidence" value="ECO:0007669"/>
    <property type="project" value="TreeGrafter"/>
</dbReference>
<dbReference type="AlphaFoldDB" id="A0A093V9I7"/>
<dbReference type="InterPro" id="IPR008426">
    <property type="entry name" value="CENP-H_C"/>
</dbReference>
<organism evidence="10">
    <name type="scientific">Talaromyces marneffei PM1</name>
    <dbReference type="NCBI Taxonomy" id="1077442"/>
    <lineage>
        <taxon>Eukaryota</taxon>
        <taxon>Fungi</taxon>
        <taxon>Dikarya</taxon>
        <taxon>Ascomycota</taxon>
        <taxon>Pezizomycotina</taxon>
        <taxon>Eurotiomycetes</taxon>
        <taxon>Eurotiomycetidae</taxon>
        <taxon>Eurotiales</taxon>
        <taxon>Trichocomaceae</taxon>
        <taxon>Talaromyces</taxon>
        <taxon>Talaromyces sect. Talaromyces</taxon>
    </lineage>
</organism>
<gene>
    <name evidence="10" type="ORF">GQ26_0102090</name>
</gene>
<dbReference type="InterPro" id="IPR040034">
    <property type="entry name" value="CENP-H"/>
</dbReference>
<evidence type="ECO:0000256" key="2">
    <source>
        <dbReference type="ARBA" id="ARBA00004629"/>
    </source>
</evidence>
<dbReference type="EMBL" id="JPOX01000010">
    <property type="protein sequence ID" value="KFX49202.1"/>
    <property type="molecule type" value="Genomic_DNA"/>
</dbReference>
<feature type="domain" description="Centromere protein H C-terminal" evidence="9">
    <location>
        <begin position="43"/>
        <end position="240"/>
    </location>
</feature>
<evidence type="ECO:0000256" key="1">
    <source>
        <dbReference type="ARBA" id="ARBA00004123"/>
    </source>
</evidence>
<name>A0A093V9I7_TALMA</name>
<dbReference type="GO" id="GO:0051382">
    <property type="term" value="P:kinetochore assembly"/>
    <property type="evidence" value="ECO:0007669"/>
    <property type="project" value="InterPro"/>
</dbReference>
<dbReference type="PANTHER" id="PTHR48122:SF1">
    <property type="entry name" value="CENTROMERE PROTEIN H"/>
    <property type="match status" value="1"/>
</dbReference>
<accession>A0A093V9I7</accession>
<dbReference type="GO" id="GO:0043515">
    <property type="term" value="F:kinetochore binding"/>
    <property type="evidence" value="ECO:0007669"/>
    <property type="project" value="TreeGrafter"/>
</dbReference>
<dbReference type="PANTHER" id="PTHR48122">
    <property type="entry name" value="CENTROMERE PROTEIN H"/>
    <property type="match status" value="1"/>
</dbReference>
<evidence type="ECO:0000313" key="10">
    <source>
        <dbReference type="EMBL" id="KFX49202.1"/>
    </source>
</evidence>